<dbReference type="InterPro" id="IPR036390">
    <property type="entry name" value="WH_DNA-bd_sf"/>
</dbReference>
<dbReference type="InterPro" id="IPR008920">
    <property type="entry name" value="TF_FadR/GntR_C"/>
</dbReference>
<dbReference type="InterPro" id="IPR000524">
    <property type="entry name" value="Tscrpt_reg_HTH_GntR"/>
</dbReference>
<dbReference type="PRINTS" id="PR00035">
    <property type="entry name" value="HTHGNTR"/>
</dbReference>
<evidence type="ECO:0000313" key="5">
    <source>
        <dbReference type="EMBL" id="BDD85703.1"/>
    </source>
</evidence>
<dbReference type="Gene3D" id="1.20.120.530">
    <property type="entry name" value="GntR ligand-binding domain-like"/>
    <property type="match status" value="1"/>
</dbReference>
<dbReference type="SUPFAM" id="SSF48008">
    <property type="entry name" value="GntR ligand-binding domain-like"/>
    <property type="match status" value="1"/>
</dbReference>
<dbReference type="SMART" id="SM00895">
    <property type="entry name" value="FCD"/>
    <property type="match status" value="1"/>
</dbReference>
<accession>A0ABM7W464</accession>
<evidence type="ECO:0000259" key="4">
    <source>
        <dbReference type="PROSITE" id="PS50949"/>
    </source>
</evidence>
<evidence type="ECO:0000256" key="2">
    <source>
        <dbReference type="ARBA" id="ARBA00023125"/>
    </source>
</evidence>
<keyword evidence="1" id="KW-0805">Transcription regulation</keyword>
<proteinExistence type="predicted"/>
<dbReference type="SMART" id="SM00345">
    <property type="entry name" value="HTH_GNTR"/>
    <property type="match status" value="1"/>
</dbReference>
<keyword evidence="6" id="KW-1185">Reference proteome</keyword>
<keyword evidence="3" id="KW-0804">Transcription</keyword>
<evidence type="ECO:0000256" key="3">
    <source>
        <dbReference type="ARBA" id="ARBA00023163"/>
    </source>
</evidence>
<dbReference type="PROSITE" id="PS50949">
    <property type="entry name" value="HTH_GNTR"/>
    <property type="match status" value="1"/>
</dbReference>
<dbReference type="RefSeq" id="WP_284152839.1">
    <property type="nucleotide sequence ID" value="NZ_AP025516.1"/>
</dbReference>
<dbReference type="Pfam" id="PF07729">
    <property type="entry name" value="FCD"/>
    <property type="match status" value="1"/>
</dbReference>
<dbReference type="Gene3D" id="1.10.10.10">
    <property type="entry name" value="Winged helix-like DNA-binding domain superfamily/Winged helix DNA-binding domain"/>
    <property type="match status" value="1"/>
</dbReference>
<gene>
    <name evidence="5" type="ORF">DPPLL_00680</name>
</gene>
<dbReference type="PANTHER" id="PTHR43537">
    <property type="entry name" value="TRANSCRIPTIONAL REGULATOR, GNTR FAMILY"/>
    <property type="match status" value="1"/>
</dbReference>
<dbReference type="Pfam" id="PF00392">
    <property type="entry name" value="GntR"/>
    <property type="match status" value="1"/>
</dbReference>
<protein>
    <submittedName>
        <fullName evidence="5">Transcriptional regulator</fullName>
    </submittedName>
</protein>
<dbReference type="CDD" id="cd07377">
    <property type="entry name" value="WHTH_GntR"/>
    <property type="match status" value="1"/>
</dbReference>
<dbReference type="SUPFAM" id="SSF46785">
    <property type="entry name" value="Winged helix' DNA-binding domain"/>
    <property type="match status" value="1"/>
</dbReference>
<feature type="domain" description="HTH gntR-type" evidence="4">
    <location>
        <begin position="11"/>
        <end position="79"/>
    </location>
</feature>
<sequence>MSGVTVPVQRKRLADQIADRLMTMIADGTLKPGDRLPPEPELMKQFQVGRSSIREAVGALALIGLVTVRPGQGTHVAPFSADSSRRPVGLLGIGRDKIRELVEARLELECAIVRLAARRVTSSDIARIREKHELLSAALVNRESPIAADLAFHLSIADACHNSVLIRFFKEMRQPIRSWMEQKARHEWGYDQVIDHHERIIEAIESGLSKAAEQAVRDHLLATSERLVTALLADE</sequence>
<dbReference type="EMBL" id="AP025516">
    <property type="protein sequence ID" value="BDD85703.1"/>
    <property type="molecule type" value="Genomic_DNA"/>
</dbReference>
<reference evidence="5 6" key="1">
    <citation type="submission" date="2022-01" db="EMBL/GenBank/DDBJ databases">
        <title>Desulfofustis limnae sp. nov., a novel mesophilic sulfate-reducing bacterium isolated from marsh soil.</title>
        <authorList>
            <person name="Watanabe M."/>
            <person name="Takahashi A."/>
            <person name="Kojima H."/>
            <person name="Fukui M."/>
        </authorList>
    </citation>
    <scope>NUCLEOTIDE SEQUENCE [LARGE SCALE GENOMIC DNA]</scope>
    <source>
        <strain evidence="5 6">PPLL</strain>
    </source>
</reference>
<evidence type="ECO:0000313" key="6">
    <source>
        <dbReference type="Proteomes" id="UP000830055"/>
    </source>
</evidence>
<name>A0ABM7W464_9BACT</name>
<organism evidence="5 6">
    <name type="scientific">Desulfofustis limnaeus</name>
    <dbReference type="NCBI Taxonomy" id="2740163"/>
    <lineage>
        <taxon>Bacteria</taxon>
        <taxon>Pseudomonadati</taxon>
        <taxon>Thermodesulfobacteriota</taxon>
        <taxon>Desulfobulbia</taxon>
        <taxon>Desulfobulbales</taxon>
        <taxon>Desulfocapsaceae</taxon>
        <taxon>Desulfofustis</taxon>
    </lineage>
</organism>
<keyword evidence="2" id="KW-0238">DNA-binding</keyword>
<evidence type="ECO:0000256" key="1">
    <source>
        <dbReference type="ARBA" id="ARBA00023015"/>
    </source>
</evidence>
<dbReference type="InterPro" id="IPR011711">
    <property type="entry name" value="GntR_C"/>
</dbReference>
<dbReference type="InterPro" id="IPR036388">
    <property type="entry name" value="WH-like_DNA-bd_sf"/>
</dbReference>
<dbReference type="PANTHER" id="PTHR43537:SF5">
    <property type="entry name" value="UXU OPERON TRANSCRIPTIONAL REGULATOR"/>
    <property type="match status" value="1"/>
</dbReference>
<dbReference type="Proteomes" id="UP000830055">
    <property type="component" value="Chromosome"/>
</dbReference>